<keyword evidence="9" id="KW-0732">Signal</keyword>
<evidence type="ECO:0000256" key="4">
    <source>
        <dbReference type="ARBA" id="ARBA00022801"/>
    </source>
</evidence>
<dbReference type="FunFam" id="3.90.70.10:FF:000006">
    <property type="entry name" value="Cathepsin S"/>
    <property type="match status" value="1"/>
</dbReference>
<evidence type="ECO:0000256" key="2">
    <source>
        <dbReference type="ARBA" id="ARBA00008455"/>
    </source>
</evidence>
<dbReference type="SUPFAM" id="SSF54001">
    <property type="entry name" value="Cysteine proteinases"/>
    <property type="match status" value="1"/>
</dbReference>
<dbReference type="eggNOG" id="KOG1543">
    <property type="taxonomic scope" value="Eukaryota"/>
</dbReference>
<dbReference type="KEGG" id="maua:101844474"/>
<dbReference type="AlphaFoldDB" id="A0A1U8C5Q9"/>
<dbReference type="Pfam" id="PF08246">
    <property type="entry name" value="Inhibitor_I29"/>
    <property type="match status" value="1"/>
</dbReference>
<dbReference type="RefSeq" id="XP_012974792.1">
    <property type="nucleotide sequence ID" value="XM_013119338.2"/>
</dbReference>
<proteinExistence type="inferred from homology"/>
<sequence>MKSVLFLAMFCLGVSSAAPTLDPRLDAEWQIWKMKYEKSYSLEEEAMRKEVWGKNMELIKNHNGENGLGKNGYTMEINEFGDMTDDEFKSTMIGSPMRTHHRGKGIWKRDVGNVVFPKSVNWTEKGYVTPVRKQGNCNSCWAFSVTGAIEAQIIRKLGKLTPLSVQNLVDCSKSQGNNGCLSGDTYNAFQYVLHNGGLEAEATYPYEGREGPCRSNPQNSIAEITGFVSLPESEDILMGAVASIGPISAGIDASHSSFRFYNKGIYHEPNCSSDYVTHGILVVGYGFEGNETDGNNYWLIKNSWGKKWGLGGYMKIAKDKNNHCGIASFARYPTV</sequence>
<protein>
    <submittedName>
        <fullName evidence="13 14">Cathepsin R-like</fullName>
    </submittedName>
</protein>
<dbReference type="InterPro" id="IPR038765">
    <property type="entry name" value="Papain-like_cys_pep_sf"/>
</dbReference>
<dbReference type="PANTHER" id="PTHR12411">
    <property type="entry name" value="CYSTEINE PROTEASE FAMILY C1-RELATED"/>
    <property type="match status" value="1"/>
</dbReference>
<feature type="domain" description="Cathepsin propeptide inhibitor" evidence="11">
    <location>
        <begin position="29"/>
        <end position="88"/>
    </location>
</feature>
<comment type="similarity">
    <text evidence="2">Belongs to the peptidase C1 family.</text>
</comment>
<dbReference type="InterPro" id="IPR013128">
    <property type="entry name" value="Peptidase_C1A"/>
</dbReference>
<dbReference type="Pfam" id="PF00112">
    <property type="entry name" value="Peptidase_C1"/>
    <property type="match status" value="1"/>
</dbReference>
<dbReference type="InterPro" id="IPR025661">
    <property type="entry name" value="Pept_asp_AS"/>
</dbReference>
<keyword evidence="4" id="KW-0378">Hydrolase</keyword>
<gene>
    <name evidence="13 14" type="primary">LOC101844474</name>
</gene>
<dbReference type="SMART" id="SM00645">
    <property type="entry name" value="Pept_C1"/>
    <property type="match status" value="1"/>
</dbReference>
<keyword evidence="8" id="KW-0458">Lysosome</keyword>
<evidence type="ECO:0000256" key="7">
    <source>
        <dbReference type="ARBA" id="ARBA00023157"/>
    </source>
</evidence>
<evidence type="ECO:0000256" key="3">
    <source>
        <dbReference type="ARBA" id="ARBA00022670"/>
    </source>
</evidence>
<organism evidence="14">
    <name type="scientific">Mesocricetus auratus</name>
    <name type="common">Golden hamster</name>
    <dbReference type="NCBI Taxonomy" id="10036"/>
    <lineage>
        <taxon>Eukaryota</taxon>
        <taxon>Metazoa</taxon>
        <taxon>Chordata</taxon>
        <taxon>Craniata</taxon>
        <taxon>Vertebrata</taxon>
        <taxon>Euteleostomi</taxon>
        <taxon>Mammalia</taxon>
        <taxon>Eutheria</taxon>
        <taxon>Euarchontoglires</taxon>
        <taxon>Glires</taxon>
        <taxon>Rodentia</taxon>
        <taxon>Myomorpha</taxon>
        <taxon>Muroidea</taxon>
        <taxon>Cricetidae</taxon>
        <taxon>Cricetinae</taxon>
        <taxon>Mesocricetus</taxon>
    </lineage>
</organism>
<accession>A0A1U8C5Q9</accession>
<evidence type="ECO:0000259" key="11">
    <source>
        <dbReference type="SMART" id="SM00848"/>
    </source>
</evidence>
<dbReference type="STRING" id="10036.ENSMAUP00000015521"/>
<dbReference type="GeneID" id="101844474"/>
<dbReference type="InterPro" id="IPR039417">
    <property type="entry name" value="Peptidase_C1A_papain-like"/>
</dbReference>
<evidence type="ECO:0000256" key="5">
    <source>
        <dbReference type="ARBA" id="ARBA00022807"/>
    </source>
</evidence>
<reference evidence="14" key="1">
    <citation type="submission" date="2023-09" db="UniProtKB">
        <authorList>
            <consortium name="RefSeq"/>
        </authorList>
    </citation>
    <scope>IDENTIFICATION</scope>
</reference>
<evidence type="ECO:0000313" key="14">
    <source>
        <dbReference type="RefSeq" id="XP_012974792.1"/>
    </source>
</evidence>
<dbReference type="InterPro" id="IPR013201">
    <property type="entry name" value="Prot_inhib_I29"/>
</dbReference>
<dbReference type="Proteomes" id="UP000886700">
    <property type="component" value="Unplaced"/>
</dbReference>
<keyword evidence="7" id="KW-1015">Disulfide bond</keyword>
<dbReference type="PROSITE" id="PS00639">
    <property type="entry name" value="THIOL_PROTEASE_HIS"/>
    <property type="match status" value="1"/>
</dbReference>
<name>A0A1U8C5Q9_MESAU</name>
<evidence type="ECO:0000259" key="10">
    <source>
        <dbReference type="SMART" id="SM00645"/>
    </source>
</evidence>
<feature type="domain" description="Peptidase C1A papain C-terminal" evidence="10">
    <location>
        <begin position="116"/>
        <end position="334"/>
    </location>
</feature>
<dbReference type="GO" id="GO:0006508">
    <property type="term" value="P:proteolysis"/>
    <property type="evidence" value="ECO:0007669"/>
    <property type="project" value="UniProtKB-KW"/>
</dbReference>
<dbReference type="OrthoDB" id="10253408at2759"/>
<dbReference type="CDD" id="cd02248">
    <property type="entry name" value="Peptidase_C1A"/>
    <property type="match status" value="1"/>
</dbReference>
<evidence type="ECO:0000313" key="12">
    <source>
        <dbReference type="Proteomes" id="UP000886700"/>
    </source>
</evidence>
<feature type="chain" id="PRO_5010752984" evidence="9">
    <location>
        <begin position="18"/>
        <end position="335"/>
    </location>
</feature>
<dbReference type="PRINTS" id="PR00705">
    <property type="entry name" value="PAPAIN"/>
</dbReference>
<dbReference type="InterPro" id="IPR000668">
    <property type="entry name" value="Peptidase_C1A_C"/>
</dbReference>
<dbReference type="InterPro" id="IPR025660">
    <property type="entry name" value="Pept_his_AS"/>
</dbReference>
<keyword evidence="12" id="KW-1185">Reference proteome</keyword>
<dbReference type="GeneTree" id="ENSGT00940000153321"/>
<dbReference type="SMART" id="SM00848">
    <property type="entry name" value="Inhibitor_I29"/>
    <property type="match status" value="1"/>
</dbReference>
<evidence type="ECO:0000256" key="6">
    <source>
        <dbReference type="ARBA" id="ARBA00023145"/>
    </source>
</evidence>
<dbReference type="Gene3D" id="3.90.70.10">
    <property type="entry name" value="Cysteine proteinases"/>
    <property type="match status" value="1"/>
</dbReference>
<keyword evidence="3" id="KW-0645">Protease</keyword>
<keyword evidence="6" id="KW-0865">Zymogen</keyword>
<dbReference type="GO" id="GO:0005764">
    <property type="term" value="C:lysosome"/>
    <property type="evidence" value="ECO:0007669"/>
    <property type="project" value="UniProtKB-SubCell"/>
</dbReference>
<evidence type="ECO:0000256" key="8">
    <source>
        <dbReference type="ARBA" id="ARBA00023228"/>
    </source>
</evidence>
<comment type="subcellular location">
    <subcellularLocation>
        <location evidence="1">Lysosome</location>
    </subcellularLocation>
</comment>
<dbReference type="PROSITE" id="PS00640">
    <property type="entry name" value="THIOL_PROTEASE_ASN"/>
    <property type="match status" value="1"/>
</dbReference>
<feature type="signal peptide" evidence="9">
    <location>
        <begin position="1"/>
        <end position="17"/>
    </location>
</feature>
<evidence type="ECO:0000313" key="13">
    <source>
        <dbReference type="RefSeq" id="XP_005078488.1"/>
    </source>
</evidence>
<dbReference type="GO" id="GO:0008234">
    <property type="term" value="F:cysteine-type peptidase activity"/>
    <property type="evidence" value="ECO:0007669"/>
    <property type="project" value="UniProtKB-KW"/>
</dbReference>
<evidence type="ECO:0000256" key="1">
    <source>
        <dbReference type="ARBA" id="ARBA00004371"/>
    </source>
</evidence>
<dbReference type="RefSeq" id="XP_005078488.1">
    <property type="nucleotide sequence ID" value="XM_005078431.3"/>
</dbReference>
<keyword evidence="5" id="KW-0788">Thiol protease</keyword>
<evidence type="ECO:0000256" key="9">
    <source>
        <dbReference type="SAM" id="SignalP"/>
    </source>
</evidence>